<proteinExistence type="predicted"/>
<organism evidence="2 4">
    <name type="scientific">Rotaria socialis</name>
    <dbReference type="NCBI Taxonomy" id="392032"/>
    <lineage>
        <taxon>Eukaryota</taxon>
        <taxon>Metazoa</taxon>
        <taxon>Spiralia</taxon>
        <taxon>Gnathifera</taxon>
        <taxon>Rotifera</taxon>
        <taxon>Eurotatoria</taxon>
        <taxon>Bdelloidea</taxon>
        <taxon>Philodinida</taxon>
        <taxon>Philodinidae</taxon>
        <taxon>Rotaria</taxon>
    </lineage>
</organism>
<comment type="caution">
    <text evidence="2">The sequence shown here is derived from an EMBL/GenBank/DDBJ whole genome shotgun (WGS) entry which is preliminary data.</text>
</comment>
<gene>
    <name evidence="2" type="ORF">KIK155_LOCUS19033</name>
    <name evidence="3" type="ORF">TOA249_LOCUS26415</name>
</gene>
<feature type="domain" description="Retrotransposon gag" evidence="1">
    <location>
        <begin position="61"/>
        <end position="146"/>
    </location>
</feature>
<evidence type="ECO:0000313" key="4">
    <source>
        <dbReference type="Proteomes" id="UP000663865"/>
    </source>
</evidence>
<dbReference type="Proteomes" id="UP000663865">
    <property type="component" value="Unassembled WGS sequence"/>
</dbReference>
<evidence type="ECO:0000313" key="3">
    <source>
        <dbReference type="EMBL" id="CAF4845144.1"/>
    </source>
</evidence>
<dbReference type="EMBL" id="CAJNYV010003381">
    <property type="protein sequence ID" value="CAF3562838.1"/>
    <property type="molecule type" value="Genomic_DNA"/>
</dbReference>
<accession>A0A818KWP9</accession>
<evidence type="ECO:0000313" key="2">
    <source>
        <dbReference type="EMBL" id="CAF3562838.1"/>
    </source>
</evidence>
<dbReference type="EMBL" id="CAJOBS010003086">
    <property type="protein sequence ID" value="CAF4845144.1"/>
    <property type="molecule type" value="Genomic_DNA"/>
</dbReference>
<dbReference type="Pfam" id="PF03732">
    <property type="entry name" value="Retrotrans_gag"/>
    <property type="match status" value="1"/>
</dbReference>
<sequence length="221" mass="25832">MMTDQTLLAKARKARFDDLPNFSGHPSEDVERFLKSIKNIAKVNEESNNHEVLEIVRGKLIQAAGLWFDNHEHIFKKWSDFETAFRNRYFSTTIIHKKFAKLKQRTHLSDEPVTSYTDDIINLCRDIDPTMSDSIIIQHLMSGINPEFRKELSRHQSCMNSLDEFLKYTKIEQDLYDTFEKTRQLAIESKQSQFTNYHSQNPSVATTMKQPTNISITNINK</sequence>
<dbReference type="AlphaFoldDB" id="A0A818KWP9"/>
<dbReference type="InterPro" id="IPR005162">
    <property type="entry name" value="Retrotrans_gag_dom"/>
</dbReference>
<dbReference type="Proteomes" id="UP000663838">
    <property type="component" value="Unassembled WGS sequence"/>
</dbReference>
<protein>
    <recommendedName>
        <fullName evidence="1">Retrotransposon gag domain-containing protein</fullName>
    </recommendedName>
</protein>
<dbReference type="PANTHER" id="PTHR33223:SF6">
    <property type="entry name" value="CCHC-TYPE DOMAIN-CONTAINING PROTEIN"/>
    <property type="match status" value="1"/>
</dbReference>
<evidence type="ECO:0000259" key="1">
    <source>
        <dbReference type="Pfam" id="PF03732"/>
    </source>
</evidence>
<reference evidence="2" key="1">
    <citation type="submission" date="2021-02" db="EMBL/GenBank/DDBJ databases">
        <authorList>
            <person name="Nowell W R."/>
        </authorList>
    </citation>
    <scope>NUCLEOTIDE SEQUENCE</scope>
</reference>
<name>A0A818KWP9_9BILA</name>
<dbReference type="PANTHER" id="PTHR33223">
    <property type="entry name" value="CCHC-TYPE DOMAIN-CONTAINING PROTEIN"/>
    <property type="match status" value="1"/>
</dbReference>